<organism evidence="1 2">
    <name type="scientific">Alligator mississippiensis</name>
    <name type="common">American alligator</name>
    <dbReference type="NCBI Taxonomy" id="8496"/>
    <lineage>
        <taxon>Eukaryota</taxon>
        <taxon>Metazoa</taxon>
        <taxon>Chordata</taxon>
        <taxon>Craniata</taxon>
        <taxon>Vertebrata</taxon>
        <taxon>Euteleostomi</taxon>
        <taxon>Archelosauria</taxon>
        <taxon>Archosauria</taxon>
        <taxon>Crocodylia</taxon>
        <taxon>Alligatoridae</taxon>
        <taxon>Alligatorinae</taxon>
        <taxon>Alligator</taxon>
    </lineage>
</organism>
<keyword evidence="2" id="KW-1185">Reference proteome</keyword>
<dbReference type="AlphaFoldDB" id="A0A151LYM1"/>
<accession>A0A151LYM1</accession>
<comment type="caution">
    <text evidence="1">The sequence shown here is derived from an EMBL/GenBank/DDBJ whole genome shotgun (WGS) entry which is preliminary data.</text>
</comment>
<dbReference type="Proteomes" id="UP000050525">
    <property type="component" value="Unassembled WGS sequence"/>
</dbReference>
<name>A0A151LYM1_ALLMI</name>
<evidence type="ECO:0000313" key="2">
    <source>
        <dbReference type="Proteomes" id="UP000050525"/>
    </source>
</evidence>
<dbReference type="EMBL" id="AKHW03007000">
    <property type="protein sequence ID" value="KYO17369.1"/>
    <property type="molecule type" value="Genomic_DNA"/>
</dbReference>
<evidence type="ECO:0000313" key="1">
    <source>
        <dbReference type="EMBL" id="KYO17369.1"/>
    </source>
</evidence>
<proteinExistence type="predicted"/>
<sequence length="79" mass="8676">MNSLLLQLVSVPESSSWRMRSGASLACSSVRCGSVPFVHHAWHKSSASVPFLAGHGQRIHPRSRQRQVRDLAEVLGQSL</sequence>
<protein>
    <submittedName>
        <fullName evidence="1">Uncharacterized protein</fullName>
    </submittedName>
</protein>
<reference evidence="1 2" key="1">
    <citation type="journal article" date="2012" name="Genome Biol.">
        <title>Sequencing three crocodilian genomes to illuminate the evolution of archosaurs and amniotes.</title>
        <authorList>
            <person name="St John J.A."/>
            <person name="Braun E.L."/>
            <person name="Isberg S.R."/>
            <person name="Miles L.G."/>
            <person name="Chong A.Y."/>
            <person name="Gongora J."/>
            <person name="Dalzell P."/>
            <person name="Moran C."/>
            <person name="Bed'hom B."/>
            <person name="Abzhanov A."/>
            <person name="Burgess S.C."/>
            <person name="Cooksey A.M."/>
            <person name="Castoe T.A."/>
            <person name="Crawford N.G."/>
            <person name="Densmore L.D."/>
            <person name="Drew J.C."/>
            <person name="Edwards S.V."/>
            <person name="Faircloth B.C."/>
            <person name="Fujita M.K."/>
            <person name="Greenwold M.J."/>
            <person name="Hoffmann F.G."/>
            <person name="Howard J.M."/>
            <person name="Iguchi T."/>
            <person name="Janes D.E."/>
            <person name="Khan S.Y."/>
            <person name="Kohno S."/>
            <person name="de Koning A.J."/>
            <person name="Lance S.L."/>
            <person name="McCarthy F.M."/>
            <person name="McCormack J.E."/>
            <person name="Merchant M.E."/>
            <person name="Peterson D.G."/>
            <person name="Pollock D.D."/>
            <person name="Pourmand N."/>
            <person name="Raney B.J."/>
            <person name="Roessler K.A."/>
            <person name="Sanford J.R."/>
            <person name="Sawyer R.H."/>
            <person name="Schmidt C.J."/>
            <person name="Triplett E.W."/>
            <person name="Tuberville T.D."/>
            <person name="Venegas-Anaya M."/>
            <person name="Howard J.T."/>
            <person name="Jarvis E.D."/>
            <person name="Guillette L.J.Jr."/>
            <person name="Glenn T.C."/>
            <person name="Green R.E."/>
            <person name="Ray D.A."/>
        </authorList>
    </citation>
    <scope>NUCLEOTIDE SEQUENCE [LARGE SCALE GENOMIC DNA]</scope>
    <source>
        <strain evidence="1">KSC_2009_1</strain>
    </source>
</reference>
<gene>
    <name evidence="1" type="ORF">Y1Q_0020000</name>
</gene>